<feature type="compositionally biased region" description="Basic and acidic residues" evidence="2">
    <location>
        <begin position="1689"/>
        <end position="1710"/>
    </location>
</feature>
<keyword evidence="1" id="KW-0175">Coiled coil</keyword>
<evidence type="ECO:0000256" key="2">
    <source>
        <dbReference type="SAM" id="MobiDB-lite"/>
    </source>
</evidence>
<reference evidence="3" key="1">
    <citation type="submission" date="2021-02" db="EMBL/GenBank/DDBJ databases">
        <authorList>
            <person name="Syme A R."/>
            <person name="Syme A R."/>
            <person name="Moolhuijzen P."/>
        </authorList>
    </citation>
    <scope>NUCLEOTIDE SEQUENCE</scope>
    <source>
        <strain evidence="3">W1-1</strain>
    </source>
</reference>
<feature type="compositionally biased region" description="Basic and acidic residues" evidence="2">
    <location>
        <begin position="1558"/>
        <end position="1587"/>
    </location>
</feature>
<feature type="region of interest" description="Disordered" evidence="2">
    <location>
        <begin position="1"/>
        <end position="20"/>
    </location>
</feature>
<feature type="coiled-coil region" evidence="1">
    <location>
        <begin position="534"/>
        <end position="685"/>
    </location>
</feature>
<gene>
    <name evidence="3" type="ORF">PTTW11_10249</name>
</gene>
<feature type="compositionally biased region" description="Polar residues" evidence="2">
    <location>
        <begin position="1640"/>
        <end position="1667"/>
    </location>
</feature>
<proteinExistence type="predicted"/>
<feature type="region of interest" description="Disordered" evidence="2">
    <location>
        <begin position="471"/>
        <end position="505"/>
    </location>
</feature>
<feature type="compositionally biased region" description="Polar residues" evidence="2">
    <location>
        <begin position="1541"/>
        <end position="1557"/>
    </location>
</feature>
<feature type="region of interest" description="Disordered" evidence="2">
    <location>
        <begin position="1395"/>
        <end position="1710"/>
    </location>
</feature>
<feature type="compositionally biased region" description="Polar residues" evidence="2">
    <location>
        <begin position="1674"/>
        <end position="1683"/>
    </location>
</feature>
<feature type="compositionally biased region" description="Basic and acidic residues" evidence="2">
    <location>
        <begin position="1395"/>
        <end position="1409"/>
    </location>
</feature>
<sequence length="1710" mass="191805">MPAMAEGPGKGAWTSQPSRLRNEILVESMRGQSDKPEHVVQVPHSDTIVPGTQLDEGGQFAEHDFPPNNQQDGRDSSLSPNDQALIDRLGMHKKPMAPEPSTFTVKYLPTRTTGPINQPVSSGSNGFSFMPIKKIQHKSSPKSGETTKQLANLTSLTMPTLPELGKHRSNDITERAAGSVIHPPRTPNIEPRVSDNTTVHGMGELQPLPKKTNNIRLEQKPVDLHHTQAEIATGSTPPVQTSRRAVHGIRKVRTGKKTKKGKKASLSQQPTVPWLPCAETATDLVCESSMVDDAPSARPQDLCKPQTLADVTYSTVETDAQAQHSVQGHQAPTYNHKSVGRSIQDSENSTHEADSYGHLDMPTRVSRKFPGSSTKHVFPETPTTASFTIVEQRHAVGVDQYSRPTVQDQPVLISNRQEFVDSPLDQYVTSEIHVPQAAQSPSVMTAVTQPSQTQTGKKVGQPREAEAVLRGVSGRGGSDRVSKPRRKTRVVSAPSSQIAQGPSMSTTLEDSLKKLKLAMLADSYLIQHEHKTTTERYEKTIVQLQASIAMWEKKYEDSRKGYSKMLDGAKNNQKYLAGLQSDLEKVQKSANNFKKQRTEVWEQMTSEFEQEKKTLRQEFEKTIDKLTISLRKMQKAGDELYLKLVISKLEKKGLKESLSEQKASLQAAEKKRNDLEEKLLSCAQNVQNSPSQLEKRFQTLISKVDSLHPSEKMTAADSIQKLETKACLDVLRDLKARDSLKAEEVKDMLSSVNKRLESGLDSILKSVEFKTSFDAGLQKFVEDQVQHFRVDMTKYEEMAVENRKTHESNVALKEQLEAQQLHSSRLEEQIQTFQQSEADLRARSIQLQRDMNDLKKAHSPDSDVLKPEKGSFYLRGRLKKAEEDLDAAGVEMERHKKLRQCLERDGARYKKCFENAKAHLKKMAAEHRSKMQNAAEMRTCLVKDCEGKINELKRCSEAEVSCLKCDYSEKETECKELSNKLEASADQLSQMKKRLAGLQSSLEDMRKQQLVGETKIKHATQQGLSKSAEVAHLREQLQQTTEKLHAKTGDLINLELHYADTTKKAAYLQDSHGRLQDQSYQQKSTLELVRREADGKIAKLRQDAQNTLQSSQSQLIALQKENHELLSRLQRTCNNEDKLKAEQKAYIDEEHRLQREMAELRAARNANLSQFRSDAATANKKLTEHHKRETEDLSRRLSQAEAAMEKSESDARLSKDQYTAKIASDQKVAALKFLDLETRYQERIKVLEEALDARPSLDRDQEIQNGVMKKHIFGPNQDVQASKNRRRVSRISESVLEMENRQDSQSVNPTPVVQVEDSQPPDDDSSQFKSLFEDRTETRNFLDDEPDLSLVGQPELVPKTQNFGVVPFSRSPEPVPETQDVGILSMSQHVFKERLARASQEEKRRRDSSSVEFSSIASEDLIQMQKEAQPISQPMLRGRERSYPKHGSSPKYVSGVSAPSDSDSVAELRSSQSCDRPRSQANTASRMMPPEHNSHRSQSRNDSSVLEKKVLPHHSVYGQASRKFSNSNVDTPELMHPKSSAARQTYSQHDPQDSAETGSRRNVDKAVQDRILKRKGSPHDSEREFGIKKPRNSPQADRSADTAGPRPQVSKSSVAGSRSKAQNGPPYARGVFPSSRLKASITSSSIQPRNSQMASSNDIYSSRQRPSLQLYAASHSQDSAARQTRSKSKKDVGSGDSYIDRFDEELGGRR</sequence>
<feature type="region of interest" description="Disordered" evidence="2">
    <location>
        <begin position="1173"/>
        <end position="1194"/>
    </location>
</feature>
<organism evidence="3 4">
    <name type="scientific">Pyrenophora teres f. teres</name>
    <dbReference type="NCBI Taxonomy" id="97479"/>
    <lineage>
        <taxon>Eukaryota</taxon>
        <taxon>Fungi</taxon>
        <taxon>Dikarya</taxon>
        <taxon>Ascomycota</taxon>
        <taxon>Pezizomycotina</taxon>
        <taxon>Dothideomycetes</taxon>
        <taxon>Pleosporomycetidae</taxon>
        <taxon>Pleosporales</taxon>
        <taxon>Pleosporineae</taxon>
        <taxon>Pleosporaceae</taxon>
        <taxon>Pyrenophora</taxon>
    </lineage>
</organism>
<dbReference type="Proteomes" id="UP000472372">
    <property type="component" value="Chromosome 10"/>
</dbReference>
<dbReference type="EMBL" id="HG992986">
    <property type="protein sequence ID" value="CAE7212060.1"/>
    <property type="molecule type" value="Genomic_DNA"/>
</dbReference>
<feature type="compositionally biased region" description="Polar residues" evidence="2">
    <location>
        <begin position="1457"/>
        <end position="1485"/>
    </location>
</feature>
<feature type="region of interest" description="Disordered" evidence="2">
    <location>
        <begin position="1293"/>
        <end position="1328"/>
    </location>
</feature>
<name>A0A6S6WF02_9PLEO</name>
<feature type="region of interest" description="Disordered" evidence="2">
    <location>
        <begin position="29"/>
        <end position="82"/>
    </location>
</feature>
<feature type="coiled-coil region" evidence="1">
    <location>
        <begin position="960"/>
        <end position="1008"/>
    </location>
</feature>
<feature type="coiled-coil region" evidence="1">
    <location>
        <begin position="809"/>
        <end position="905"/>
    </location>
</feature>
<evidence type="ECO:0000256" key="1">
    <source>
        <dbReference type="SAM" id="Coils"/>
    </source>
</evidence>
<accession>A0A6S6WF02</accession>
<feature type="compositionally biased region" description="Polar residues" evidence="2">
    <location>
        <begin position="493"/>
        <end position="505"/>
    </location>
</feature>
<protein>
    <submittedName>
        <fullName evidence="3">Smc</fullName>
    </submittedName>
</protein>
<evidence type="ECO:0000313" key="3">
    <source>
        <dbReference type="EMBL" id="CAE7212060.1"/>
    </source>
</evidence>
<feature type="compositionally biased region" description="Polar residues" evidence="2">
    <location>
        <begin position="1609"/>
        <end position="1622"/>
    </location>
</feature>
<feature type="compositionally biased region" description="Polar residues" evidence="2">
    <location>
        <begin position="67"/>
        <end position="82"/>
    </location>
</feature>
<evidence type="ECO:0000313" key="4">
    <source>
        <dbReference type="Proteomes" id="UP000472372"/>
    </source>
</evidence>